<dbReference type="Gene3D" id="3.40.50.300">
    <property type="entry name" value="P-loop containing nucleotide triphosphate hydrolases"/>
    <property type="match status" value="1"/>
</dbReference>
<dbReference type="InterPro" id="IPR029492">
    <property type="entry name" value="DUF4435"/>
</dbReference>
<accession>A0A926WPA0</accession>
<dbReference type="PANTHER" id="PTHR43581">
    <property type="entry name" value="ATP/GTP PHOSPHATASE"/>
    <property type="match status" value="1"/>
</dbReference>
<name>A0A926WPA0_9NOST</name>
<dbReference type="InterPro" id="IPR003959">
    <property type="entry name" value="ATPase_AAA_core"/>
</dbReference>
<dbReference type="AlphaFoldDB" id="A0A926WPA0"/>
<dbReference type="Pfam" id="PF13304">
    <property type="entry name" value="AAA_21"/>
    <property type="match status" value="1"/>
</dbReference>
<gene>
    <name evidence="3" type="ORF">H6G06_25815</name>
</gene>
<dbReference type="RefSeq" id="WP_190564921.1">
    <property type="nucleotide sequence ID" value="NZ_JACJQU010000031.1"/>
</dbReference>
<dbReference type="Pfam" id="PF14491">
    <property type="entry name" value="DUF4435"/>
    <property type="match status" value="1"/>
</dbReference>
<dbReference type="SUPFAM" id="SSF52540">
    <property type="entry name" value="P-loop containing nucleoside triphosphate hydrolases"/>
    <property type="match status" value="1"/>
</dbReference>
<comment type="caution">
    <text evidence="3">The sequence shown here is derived from an EMBL/GenBank/DDBJ whole genome shotgun (WGS) entry which is preliminary data.</text>
</comment>
<dbReference type="EMBL" id="JACJQU010000031">
    <property type="protein sequence ID" value="MBD2296803.1"/>
    <property type="molecule type" value="Genomic_DNA"/>
</dbReference>
<evidence type="ECO:0000259" key="1">
    <source>
        <dbReference type="Pfam" id="PF13304"/>
    </source>
</evidence>
<feature type="domain" description="DUF4435" evidence="2">
    <location>
        <begin position="295"/>
        <end position="500"/>
    </location>
</feature>
<feature type="domain" description="ATPase AAA-type core" evidence="1">
    <location>
        <begin position="183"/>
        <end position="248"/>
    </location>
</feature>
<dbReference type="GO" id="GO:0005524">
    <property type="term" value="F:ATP binding"/>
    <property type="evidence" value="ECO:0007669"/>
    <property type="project" value="InterPro"/>
</dbReference>
<dbReference type="Proteomes" id="UP000662185">
    <property type="component" value="Unassembled WGS sequence"/>
</dbReference>
<keyword evidence="4" id="KW-1185">Reference proteome</keyword>
<dbReference type="GO" id="GO:0016887">
    <property type="term" value="F:ATP hydrolysis activity"/>
    <property type="evidence" value="ECO:0007669"/>
    <property type="project" value="InterPro"/>
</dbReference>
<reference evidence="4" key="1">
    <citation type="journal article" date="2020" name="ISME J.">
        <title>Comparative genomics reveals insights into cyanobacterial evolution and habitat adaptation.</title>
        <authorList>
            <person name="Chen M.Y."/>
            <person name="Teng W.K."/>
            <person name="Zhao L."/>
            <person name="Hu C.X."/>
            <person name="Zhou Y.K."/>
            <person name="Han B.P."/>
            <person name="Song L.R."/>
            <person name="Shu W.S."/>
        </authorList>
    </citation>
    <scope>NUCLEOTIDE SEQUENCE [LARGE SCALE GENOMIC DNA]</scope>
    <source>
        <strain evidence="4">FACHB-251</strain>
    </source>
</reference>
<dbReference type="InterPro" id="IPR051396">
    <property type="entry name" value="Bact_Antivir_Def_Nuclease"/>
</dbReference>
<evidence type="ECO:0000313" key="3">
    <source>
        <dbReference type="EMBL" id="MBD2296803.1"/>
    </source>
</evidence>
<organism evidence="3 4">
    <name type="scientific">Anabaena sphaerica FACHB-251</name>
    <dbReference type="NCBI Taxonomy" id="2692883"/>
    <lineage>
        <taxon>Bacteria</taxon>
        <taxon>Bacillati</taxon>
        <taxon>Cyanobacteriota</taxon>
        <taxon>Cyanophyceae</taxon>
        <taxon>Nostocales</taxon>
        <taxon>Nostocaceae</taxon>
        <taxon>Anabaena</taxon>
    </lineage>
</organism>
<evidence type="ECO:0000313" key="4">
    <source>
        <dbReference type="Proteomes" id="UP000662185"/>
    </source>
</evidence>
<proteinExistence type="predicted"/>
<evidence type="ECO:0000259" key="2">
    <source>
        <dbReference type="Pfam" id="PF14491"/>
    </source>
</evidence>
<dbReference type="PANTHER" id="PTHR43581:SF2">
    <property type="entry name" value="EXCINUCLEASE ATPASE SUBUNIT"/>
    <property type="match status" value="1"/>
</dbReference>
<dbReference type="InterPro" id="IPR027417">
    <property type="entry name" value="P-loop_NTPase"/>
</dbReference>
<sequence>MEKVLELPTTTRETEKLSTNSSLLFIGANGSGKTRLGTWIDLQSPQSQKVHRISAQKSLSMPDSTTPVSIDKAENILLCGYPDINDANRVNYVRYKQNQRWQQKPAISLLNDYEKLMIYLFSDQTEENAKYRNAAKASEERIEPPATKLDKVKEVWEKILPHRELIISGLRIQTKVRDFPDNIYNSSEMSDGERVIFYLIGQCLAAPQDGIIVIDEPEIHLHKSIQAPLWAEIEKLRPDCLFVYITHDVDFAAAQESAEKIWLKSYDGNNWDWQRIEKVDGLPEELLLQILGSRKKVVFVEGKNGSFDITLYRSLLSNFLVIPQGSCTQVIESVKALKASNQLHHLQIYGIIDRDRRVENEIRELLNDGIYVLEVAEVENLFLTPEILELVSQTLERDPEDDLKKVSDYIFKALEDELELQISLRTAREIKFKLNLFDDKSKDETKLKEALDKLVADIDVSLIYNSSKRLFQEIVNMNNYKDLLKYYNRKSLAKRISGCFGLKDGELAQQVLRLAKGSKQNEIKNLLKQYFGEFSSHMD</sequence>
<protein>
    <submittedName>
        <fullName evidence="3">AAA family ATPase</fullName>
    </submittedName>
</protein>